<dbReference type="EMBL" id="PYFT01000001">
    <property type="protein sequence ID" value="PSR57067.1"/>
    <property type="molecule type" value="Genomic_DNA"/>
</dbReference>
<dbReference type="AlphaFoldDB" id="A0A2T2YNI3"/>
<evidence type="ECO:0000313" key="3">
    <source>
        <dbReference type="Proteomes" id="UP000240357"/>
    </source>
</evidence>
<evidence type="ECO:0008006" key="4">
    <source>
        <dbReference type="Google" id="ProtNLM"/>
    </source>
</evidence>
<keyword evidence="1" id="KW-0732">Signal</keyword>
<sequence>MLKYTTGLILLLLLASCSSLHEITTLPTDQYHITAKQYQAITGRVYTGRTKKARVNLKLEADSLKFQPLNEPPPPTSFQLEEIKDLRFHRHTFDVDVFTIPFKIRLAMNGFPTQLNPNFSGTVYLGRRHDYYRIQAIPKHSDRPFKITGVGYGYGGILGIGAVTMNPFVTQNYITYEYDGFVLTGGAAGIYDAKKFNLGLAMGTDLLLDKNRKHWLYQGKPWLGILFGINLN</sequence>
<dbReference type="OrthoDB" id="836926at2"/>
<gene>
    <name evidence="2" type="ORF">AHMF7605_28085</name>
</gene>
<dbReference type="RefSeq" id="WP_106933240.1">
    <property type="nucleotide sequence ID" value="NZ_PYFT01000001.1"/>
</dbReference>
<comment type="caution">
    <text evidence="2">The sequence shown here is derived from an EMBL/GenBank/DDBJ whole genome shotgun (WGS) entry which is preliminary data.</text>
</comment>
<feature type="signal peptide" evidence="1">
    <location>
        <begin position="1"/>
        <end position="21"/>
    </location>
</feature>
<dbReference type="Proteomes" id="UP000240357">
    <property type="component" value="Unassembled WGS sequence"/>
</dbReference>
<reference evidence="2 3" key="1">
    <citation type="submission" date="2018-03" db="EMBL/GenBank/DDBJ databases">
        <title>Adhaeribacter sp. HMF7605 Genome sequencing and assembly.</title>
        <authorList>
            <person name="Kang H."/>
            <person name="Kang J."/>
            <person name="Cha I."/>
            <person name="Kim H."/>
            <person name="Joh K."/>
        </authorList>
    </citation>
    <scope>NUCLEOTIDE SEQUENCE [LARGE SCALE GENOMIC DNA]</scope>
    <source>
        <strain evidence="2 3">HMF7605</strain>
    </source>
</reference>
<accession>A0A2T2YNI3</accession>
<proteinExistence type="predicted"/>
<evidence type="ECO:0000256" key="1">
    <source>
        <dbReference type="SAM" id="SignalP"/>
    </source>
</evidence>
<organism evidence="2 3">
    <name type="scientific">Adhaeribacter arboris</name>
    <dbReference type="NCBI Taxonomy" id="2072846"/>
    <lineage>
        <taxon>Bacteria</taxon>
        <taxon>Pseudomonadati</taxon>
        <taxon>Bacteroidota</taxon>
        <taxon>Cytophagia</taxon>
        <taxon>Cytophagales</taxon>
        <taxon>Hymenobacteraceae</taxon>
        <taxon>Adhaeribacter</taxon>
    </lineage>
</organism>
<dbReference type="PROSITE" id="PS51257">
    <property type="entry name" value="PROKAR_LIPOPROTEIN"/>
    <property type="match status" value="1"/>
</dbReference>
<protein>
    <recommendedName>
        <fullName evidence="4">DUF3575 domain-containing protein</fullName>
    </recommendedName>
</protein>
<evidence type="ECO:0000313" key="2">
    <source>
        <dbReference type="EMBL" id="PSR57067.1"/>
    </source>
</evidence>
<keyword evidence="3" id="KW-1185">Reference proteome</keyword>
<feature type="chain" id="PRO_5015619442" description="DUF3575 domain-containing protein" evidence="1">
    <location>
        <begin position="22"/>
        <end position="232"/>
    </location>
</feature>
<name>A0A2T2YNI3_9BACT</name>